<dbReference type="PANTHER" id="PTHR48081">
    <property type="entry name" value="AB HYDROLASE SUPERFAMILY PROTEIN C4A8.06C"/>
    <property type="match status" value="1"/>
</dbReference>
<dbReference type="Proteomes" id="UP000717634">
    <property type="component" value="Unassembled WGS sequence"/>
</dbReference>
<organism evidence="4 5">
    <name type="scientific">Hymenobacter artigasi</name>
    <dbReference type="NCBI Taxonomy" id="2719616"/>
    <lineage>
        <taxon>Bacteria</taxon>
        <taxon>Pseudomonadati</taxon>
        <taxon>Bacteroidota</taxon>
        <taxon>Cytophagia</taxon>
        <taxon>Cytophagales</taxon>
        <taxon>Hymenobacteraceae</taxon>
        <taxon>Hymenobacter</taxon>
    </lineage>
</organism>
<gene>
    <name evidence="4" type="ORF">HBN54_003570</name>
</gene>
<keyword evidence="2" id="KW-0732">Signal</keyword>
<protein>
    <submittedName>
        <fullName evidence="4">Acetyl esterase/lipase</fullName>
    </submittedName>
</protein>
<dbReference type="EMBL" id="JAAVTK010000012">
    <property type="protein sequence ID" value="NKI90958.1"/>
    <property type="molecule type" value="Genomic_DNA"/>
</dbReference>
<evidence type="ECO:0000256" key="1">
    <source>
        <dbReference type="ARBA" id="ARBA00022801"/>
    </source>
</evidence>
<dbReference type="InterPro" id="IPR029058">
    <property type="entry name" value="AB_hydrolase_fold"/>
</dbReference>
<evidence type="ECO:0000313" key="4">
    <source>
        <dbReference type="EMBL" id="NKI90958.1"/>
    </source>
</evidence>
<keyword evidence="1" id="KW-0378">Hydrolase</keyword>
<name>A0ABX1HL14_9BACT</name>
<dbReference type="RefSeq" id="WP_168674541.1">
    <property type="nucleotide sequence ID" value="NZ_JAAVTK010000012.1"/>
</dbReference>
<feature type="domain" description="BD-FAE-like" evidence="3">
    <location>
        <begin position="55"/>
        <end position="253"/>
    </location>
</feature>
<dbReference type="InterPro" id="IPR050300">
    <property type="entry name" value="GDXG_lipolytic_enzyme"/>
</dbReference>
<dbReference type="Gene3D" id="3.40.50.1820">
    <property type="entry name" value="alpha/beta hydrolase"/>
    <property type="match status" value="1"/>
</dbReference>
<sequence>MHSPLIWLRVVAATMALASCSMKLAAVADKTPDQVQATYVVTKDVPYGADKEQTMDVYRSADGAKRHAKNYTVVFLHGGGYYLSDKTREERYIQPYLKKGVTVVNLNYRLKRGIPVASEDLTLALNFLAAHRSTYPLNLERVVLTGFSAGAHIASLVAVTANDPTYPHPLVPGIHIAGVVNFSGPVGGLDVVEAVFMNHPVPVMKEIGLALFPETVGYAPKETTRQYEPLTYLDPRDPPFFIWHGGQDDQVPPVTFTGFVDQLQQNRQKNTVLYVPEGQHSPSASELEEAYRKIFLFLDEK</sequence>
<comment type="caution">
    <text evidence="4">The sequence shown here is derived from an EMBL/GenBank/DDBJ whole genome shotgun (WGS) entry which is preliminary data.</text>
</comment>
<evidence type="ECO:0000313" key="5">
    <source>
        <dbReference type="Proteomes" id="UP000717634"/>
    </source>
</evidence>
<feature type="chain" id="PRO_5046325249" evidence="2">
    <location>
        <begin position="26"/>
        <end position="301"/>
    </location>
</feature>
<proteinExistence type="predicted"/>
<accession>A0ABX1HL14</accession>
<dbReference type="SUPFAM" id="SSF53474">
    <property type="entry name" value="alpha/beta-Hydrolases"/>
    <property type="match status" value="1"/>
</dbReference>
<dbReference type="Pfam" id="PF20434">
    <property type="entry name" value="BD-FAE"/>
    <property type="match status" value="1"/>
</dbReference>
<evidence type="ECO:0000256" key="2">
    <source>
        <dbReference type="SAM" id="SignalP"/>
    </source>
</evidence>
<reference evidence="4 5" key="1">
    <citation type="submission" date="2020-03" db="EMBL/GenBank/DDBJ databases">
        <title>Genomic Encyclopedia of Type Strains, Phase IV (KMG-V): Genome sequencing to study the core and pangenomes of soil and plant-associated prokaryotes.</title>
        <authorList>
            <person name="Whitman W."/>
        </authorList>
    </citation>
    <scope>NUCLEOTIDE SEQUENCE [LARGE SCALE GENOMIC DNA]</scope>
    <source>
        <strain evidence="4 5">1B</strain>
    </source>
</reference>
<feature type="signal peptide" evidence="2">
    <location>
        <begin position="1"/>
        <end position="25"/>
    </location>
</feature>
<evidence type="ECO:0000259" key="3">
    <source>
        <dbReference type="Pfam" id="PF20434"/>
    </source>
</evidence>
<keyword evidence="5" id="KW-1185">Reference proteome</keyword>
<dbReference type="InterPro" id="IPR049492">
    <property type="entry name" value="BD-FAE-like_dom"/>
</dbReference>